<reference evidence="9" key="1">
    <citation type="journal article" date="2021" name="PeerJ">
        <title>Extensive microbial diversity within the chicken gut microbiome revealed by metagenomics and culture.</title>
        <authorList>
            <person name="Gilroy R."/>
            <person name="Ravi A."/>
            <person name="Getino M."/>
            <person name="Pursley I."/>
            <person name="Horton D.L."/>
            <person name="Alikhan N.F."/>
            <person name="Baker D."/>
            <person name="Gharbi K."/>
            <person name="Hall N."/>
            <person name="Watson M."/>
            <person name="Adriaenssens E.M."/>
            <person name="Foster-Nyarko E."/>
            <person name="Jarju S."/>
            <person name="Secka A."/>
            <person name="Antonio M."/>
            <person name="Oren A."/>
            <person name="Chaudhuri R.R."/>
            <person name="La Ragione R."/>
            <person name="Hildebrand F."/>
            <person name="Pallen M.J."/>
        </authorList>
    </citation>
    <scope>NUCLEOTIDE SEQUENCE</scope>
    <source>
        <strain evidence="9">1647</strain>
    </source>
</reference>
<dbReference type="InterPro" id="IPR000515">
    <property type="entry name" value="MetI-like"/>
</dbReference>
<keyword evidence="4 7" id="KW-0812">Transmembrane</keyword>
<gene>
    <name evidence="9" type="ORF">K8W24_07310</name>
</gene>
<feature type="transmembrane region" description="Helical" evidence="7">
    <location>
        <begin position="274"/>
        <end position="297"/>
    </location>
</feature>
<sequence length="307" mass="32743">MRYASRRLLHGAIVVWAAYTVTWLLLYLLPSDPVSLMLVGSGNSSEETRAALEAKYGLDRPPLLQYLTLLGRALLGDFGDSIEYGRPVLDVVLGAVPYTIQLGVAAVAVSIVVGIGLALLANATRAAWLRNILFSLPSAFLSFPIFLTGLLLVQIFAFSLHLLPAVGTSGWQSLVLPALTSGVPASAAIAQVATKSIHEYLDSPQSSYLRARGVTRRRILLAHALRNAVIPAVTILGMQVGGILAGAVITETVFSRQGLGRVLQNGVLSQDIPLVQGVVVLSAVLFVLTSFLVDLVYPLLDPRIRSV</sequence>
<evidence type="ECO:0000256" key="5">
    <source>
        <dbReference type="ARBA" id="ARBA00022989"/>
    </source>
</evidence>
<evidence type="ECO:0000256" key="4">
    <source>
        <dbReference type="ARBA" id="ARBA00022692"/>
    </source>
</evidence>
<evidence type="ECO:0000256" key="2">
    <source>
        <dbReference type="ARBA" id="ARBA00022448"/>
    </source>
</evidence>
<dbReference type="PANTHER" id="PTHR43163:SF6">
    <property type="entry name" value="DIPEPTIDE TRANSPORT SYSTEM PERMEASE PROTEIN DPPB-RELATED"/>
    <property type="match status" value="1"/>
</dbReference>
<dbReference type="EMBL" id="DYWO01000217">
    <property type="protein sequence ID" value="HJF49594.1"/>
    <property type="molecule type" value="Genomic_DNA"/>
</dbReference>
<feature type="transmembrane region" description="Helical" evidence="7">
    <location>
        <begin position="228"/>
        <end position="254"/>
    </location>
</feature>
<evidence type="ECO:0000256" key="6">
    <source>
        <dbReference type="ARBA" id="ARBA00023136"/>
    </source>
</evidence>
<protein>
    <submittedName>
        <fullName evidence="9">ABC transporter permease</fullName>
    </submittedName>
</protein>
<name>A0A921GP01_9MICO</name>
<feature type="transmembrane region" description="Helical" evidence="7">
    <location>
        <begin position="98"/>
        <end position="120"/>
    </location>
</feature>
<keyword evidence="3" id="KW-1003">Cell membrane</keyword>
<dbReference type="AlphaFoldDB" id="A0A921GP01"/>
<proteinExistence type="inferred from homology"/>
<keyword evidence="5 7" id="KW-1133">Transmembrane helix</keyword>
<evidence type="ECO:0000313" key="10">
    <source>
        <dbReference type="Proteomes" id="UP000775129"/>
    </source>
</evidence>
<comment type="subcellular location">
    <subcellularLocation>
        <location evidence="1 7">Cell membrane</location>
        <topology evidence="1 7">Multi-pass membrane protein</topology>
    </subcellularLocation>
</comment>
<dbReference type="GO" id="GO:0055085">
    <property type="term" value="P:transmembrane transport"/>
    <property type="evidence" value="ECO:0007669"/>
    <property type="project" value="InterPro"/>
</dbReference>
<dbReference type="Pfam" id="PF00528">
    <property type="entry name" value="BPD_transp_1"/>
    <property type="match status" value="1"/>
</dbReference>
<evidence type="ECO:0000259" key="8">
    <source>
        <dbReference type="PROSITE" id="PS50928"/>
    </source>
</evidence>
<dbReference type="PANTHER" id="PTHR43163">
    <property type="entry name" value="DIPEPTIDE TRANSPORT SYSTEM PERMEASE PROTEIN DPPB-RELATED"/>
    <property type="match status" value="1"/>
</dbReference>
<comment type="similarity">
    <text evidence="7">Belongs to the binding-protein-dependent transport system permease family.</text>
</comment>
<dbReference type="InterPro" id="IPR035906">
    <property type="entry name" value="MetI-like_sf"/>
</dbReference>
<reference evidence="9" key="2">
    <citation type="submission" date="2021-09" db="EMBL/GenBank/DDBJ databases">
        <authorList>
            <person name="Gilroy R."/>
        </authorList>
    </citation>
    <scope>NUCLEOTIDE SEQUENCE</scope>
    <source>
        <strain evidence="9">1647</strain>
    </source>
</reference>
<keyword evidence="6 7" id="KW-0472">Membrane</keyword>
<evidence type="ECO:0000256" key="7">
    <source>
        <dbReference type="RuleBase" id="RU363032"/>
    </source>
</evidence>
<dbReference type="PROSITE" id="PS50928">
    <property type="entry name" value="ABC_TM1"/>
    <property type="match status" value="1"/>
</dbReference>
<evidence type="ECO:0000313" key="9">
    <source>
        <dbReference type="EMBL" id="HJF49594.1"/>
    </source>
</evidence>
<accession>A0A921GP01</accession>
<dbReference type="Proteomes" id="UP000775129">
    <property type="component" value="Unassembled WGS sequence"/>
</dbReference>
<feature type="transmembrane region" description="Helical" evidence="7">
    <location>
        <begin position="170"/>
        <end position="190"/>
    </location>
</feature>
<feature type="domain" description="ABC transmembrane type-1" evidence="8">
    <location>
        <begin position="96"/>
        <end position="297"/>
    </location>
</feature>
<dbReference type="GO" id="GO:0005886">
    <property type="term" value="C:plasma membrane"/>
    <property type="evidence" value="ECO:0007669"/>
    <property type="project" value="UniProtKB-SubCell"/>
</dbReference>
<feature type="transmembrane region" description="Helical" evidence="7">
    <location>
        <begin position="7"/>
        <end position="29"/>
    </location>
</feature>
<evidence type="ECO:0000256" key="3">
    <source>
        <dbReference type="ARBA" id="ARBA00022475"/>
    </source>
</evidence>
<evidence type="ECO:0000256" key="1">
    <source>
        <dbReference type="ARBA" id="ARBA00004651"/>
    </source>
</evidence>
<organism evidence="9 10">
    <name type="scientific">Brachybacterium paraconglomeratum</name>
    <dbReference type="NCBI Taxonomy" id="173362"/>
    <lineage>
        <taxon>Bacteria</taxon>
        <taxon>Bacillati</taxon>
        <taxon>Actinomycetota</taxon>
        <taxon>Actinomycetes</taxon>
        <taxon>Micrococcales</taxon>
        <taxon>Dermabacteraceae</taxon>
        <taxon>Brachybacterium</taxon>
    </lineage>
</organism>
<feature type="transmembrane region" description="Helical" evidence="7">
    <location>
        <begin position="132"/>
        <end position="158"/>
    </location>
</feature>
<comment type="caution">
    <text evidence="9">The sequence shown here is derived from an EMBL/GenBank/DDBJ whole genome shotgun (WGS) entry which is preliminary data.</text>
</comment>
<keyword evidence="2 7" id="KW-0813">Transport</keyword>
<dbReference type="SUPFAM" id="SSF161098">
    <property type="entry name" value="MetI-like"/>
    <property type="match status" value="1"/>
</dbReference>
<dbReference type="Gene3D" id="1.10.3720.10">
    <property type="entry name" value="MetI-like"/>
    <property type="match status" value="1"/>
</dbReference>